<dbReference type="EMBL" id="MN739949">
    <property type="protein sequence ID" value="QHT79500.1"/>
    <property type="molecule type" value="Genomic_DNA"/>
</dbReference>
<sequence>MGNTFISGFNPLCDENGLGLQERFASKIGLIGEETTDVYCIFISDDNKCRKYKINDTKEPEEMKTYTPLKLFKYIFGEVFKRYIDHPAYKNMSNEELDQICSDFAEHLKSSDKVLIKDAADVEKERFSIKYPNNAYAKYADQTKVWFSRIIDADTRKTNYFYFPIQLEEDGKRYHIVLKHHEYKDIQLAYFNPFTIDLKSSANAILKDLEKESSCRANCCMLHIKESKITIEFCEDQTSFVFTLSPKEFYRMLFGKIYKDYIINEKYKNMTDKELDQICSDFEAYLEYFKTNEIVPEETNKKKYMFHVMFPENVFARSILDAKLTTYMCKIFGDKSRKIKYHYLPIEIIANGRTYNVLTTF</sequence>
<reference evidence="1" key="1">
    <citation type="journal article" date="2020" name="Nature">
        <title>Giant virus diversity and host interactions through global metagenomics.</title>
        <authorList>
            <person name="Schulz F."/>
            <person name="Roux S."/>
            <person name="Paez-Espino D."/>
            <person name="Jungbluth S."/>
            <person name="Walsh D.A."/>
            <person name="Denef V.J."/>
            <person name="McMahon K.D."/>
            <person name="Konstantinidis K.T."/>
            <person name="Eloe-Fadrosh E.A."/>
            <person name="Kyrpides N.C."/>
            <person name="Woyke T."/>
        </authorList>
    </citation>
    <scope>NUCLEOTIDE SEQUENCE</scope>
    <source>
        <strain evidence="1">GVMAG-M-3300023184-101</strain>
    </source>
</reference>
<protein>
    <submittedName>
        <fullName evidence="1">Uncharacterized protein</fullName>
    </submittedName>
</protein>
<evidence type="ECO:0000313" key="1">
    <source>
        <dbReference type="EMBL" id="QHT79500.1"/>
    </source>
</evidence>
<dbReference type="AlphaFoldDB" id="A0A6C0HGK0"/>
<name>A0A6C0HGK0_9ZZZZ</name>
<proteinExistence type="predicted"/>
<organism evidence="1">
    <name type="scientific">viral metagenome</name>
    <dbReference type="NCBI Taxonomy" id="1070528"/>
    <lineage>
        <taxon>unclassified sequences</taxon>
        <taxon>metagenomes</taxon>
        <taxon>organismal metagenomes</taxon>
    </lineage>
</organism>
<accession>A0A6C0HGK0</accession>